<feature type="chain" id="PRO_5001699013" description="Lipid/polyisoprenoid-binding YceI-like domain-containing protein" evidence="1">
    <location>
        <begin position="25"/>
        <end position="192"/>
    </location>
</feature>
<accession>A0A074M6J6</accession>
<protein>
    <recommendedName>
        <fullName evidence="2">Lipid/polyisoprenoid-binding YceI-like domain-containing protein</fullName>
    </recommendedName>
</protein>
<gene>
    <name evidence="3" type="ORF">EH31_13205</name>
</gene>
<sequence length="192" mass="20757">MTTLLKRLFLLPIFAALLAANASAPVQYRLDESNSLLSAKVPFFGLSSKTATFPKMSGTATIIGNDPSKAEIDVTFDATALTAPDSVTLGRLKGEKFFWVEQHPRIRFKGRGLTMTSATKGTITGQLTARGVTRNQSLSVKFDRNPLTAGANAPIAFTANATIDRRNYGMKSFQLIVGNKVDITFDARIVPT</sequence>
<feature type="signal peptide" evidence="1">
    <location>
        <begin position="1"/>
        <end position="24"/>
    </location>
</feature>
<dbReference type="SMART" id="SM00867">
    <property type="entry name" value="YceI"/>
    <property type="match status" value="1"/>
</dbReference>
<organism evidence="3 4">
    <name type="scientific">Erythrobacter longus</name>
    <dbReference type="NCBI Taxonomy" id="1044"/>
    <lineage>
        <taxon>Bacteria</taxon>
        <taxon>Pseudomonadati</taxon>
        <taxon>Pseudomonadota</taxon>
        <taxon>Alphaproteobacteria</taxon>
        <taxon>Sphingomonadales</taxon>
        <taxon>Erythrobacteraceae</taxon>
        <taxon>Erythrobacter/Porphyrobacter group</taxon>
        <taxon>Erythrobacter</taxon>
    </lineage>
</organism>
<dbReference type="AlphaFoldDB" id="A0A074M6J6"/>
<reference evidence="3 4" key="1">
    <citation type="submission" date="2014-04" db="EMBL/GenBank/DDBJ databases">
        <title>A comprehensive comparison of genomes of Erythrobacter spp. strains.</title>
        <authorList>
            <person name="Zheng Q."/>
        </authorList>
    </citation>
    <scope>NUCLEOTIDE SEQUENCE [LARGE SCALE GENOMIC DNA]</scope>
    <source>
        <strain evidence="3 4">DSM 6997</strain>
    </source>
</reference>
<proteinExistence type="predicted"/>
<evidence type="ECO:0000313" key="3">
    <source>
        <dbReference type="EMBL" id="KEO88999.1"/>
    </source>
</evidence>
<evidence type="ECO:0000256" key="1">
    <source>
        <dbReference type="SAM" id="SignalP"/>
    </source>
</evidence>
<dbReference type="OrthoDB" id="9811006at2"/>
<feature type="domain" description="Lipid/polyisoprenoid-binding YceI-like" evidence="2">
    <location>
        <begin position="27"/>
        <end position="190"/>
    </location>
</feature>
<evidence type="ECO:0000313" key="4">
    <source>
        <dbReference type="Proteomes" id="UP000027647"/>
    </source>
</evidence>
<dbReference type="InterPro" id="IPR007372">
    <property type="entry name" value="Lipid/polyisoprenoid-bd_YceI"/>
</dbReference>
<dbReference type="EMBL" id="JMIW01000006">
    <property type="protein sequence ID" value="KEO88999.1"/>
    <property type="molecule type" value="Genomic_DNA"/>
</dbReference>
<dbReference type="Proteomes" id="UP000027647">
    <property type="component" value="Unassembled WGS sequence"/>
</dbReference>
<keyword evidence="4" id="KW-1185">Reference proteome</keyword>
<dbReference type="InterPro" id="IPR036761">
    <property type="entry name" value="TTHA0802/YceI-like_sf"/>
</dbReference>
<dbReference type="RefSeq" id="WP_034960772.1">
    <property type="nucleotide sequence ID" value="NZ_JMIW01000006.1"/>
</dbReference>
<dbReference type="PANTHER" id="PTHR34406:SF1">
    <property type="entry name" value="PROTEIN YCEI"/>
    <property type="match status" value="1"/>
</dbReference>
<dbReference type="SUPFAM" id="SSF101874">
    <property type="entry name" value="YceI-like"/>
    <property type="match status" value="1"/>
</dbReference>
<evidence type="ECO:0000259" key="2">
    <source>
        <dbReference type="SMART" id="SM00867"/>
    </source>
</evidence>
<keyword evidence="1" id="KW-0732">Signal</keyword>
<dbReference type="STRING" id="1044.EH31_13205"/>
<comment type="caution">
    <text evidence="3">The sequence shown here is derived from an EMBL/GenBank/DDBJ whole genome shotgun (WGS) entry which is preliminary data.</text>
</comment>
<dbReference type="Gene3D" id="2.40.128.110">
    <property type="entry name" value="Lipid/polyisoprenoid-binding, YceI-like"/>
    <property type="match status" value="1"/>
</dbReference>
<dbReference type="Pfam" id="PF04264">
    <property type="entry name" value="YceI"/>
    <property type="match status" value="1"/>
</dbReference>
<dbReference type="PANTHER" id="PTHR34406">
    <property type="entry name" value="PROTEIN YCEI"/>
    <property type="match status" value="1"/>
</dbReference>
<name>A0A074M6J6_ERYLO</name>
<dbReference type="eggNOG" id="COG2353">
    <property type="taxonomic scope" value="Bacteria"/>
</dbReference>